<protein>
    <recommendedName>
        <fullName evidence="3">B30.2/SPRY domain-containing protein</fullName>
    </recommendedName>
</protein>
<accession>A0A5J4TTD8</accession>
<name>A0A5J4TTD8_9EUKA</name>
<organism evidence="1 2">
    <name type="scientific">Streblomastix strix</name>
    <dbReference type="NCBI Taxonomy" id="222440"/>
    <lineage>
        <taxon>Eukaryota</taxon>
        <taxon>Metamonada</taxon>
        <taxon>Preaxostyla</taxon>
        <taxon>Oxymonadida</taxon>
        <taxon>Streblomastigidae</taxon>
        <taxon>Streblomastix</taxon>
    </lineage>
</organism>
<dbReference type="InterPro" id="IPR013320">
    <property type="entry name" value="ConA-like_dom_sf"/>
</dbReference>
<evidence type="ECO:0008006" key="3">
    <source>
        <dbReference type="Google" id="ProtNLM"/>
    </source>
</evidence>
<evidence type="ECO:0000313" key="2">
    <source>
        <dbReference type="Proteomes" id="UP000324800"/>
    </source>
</evidence>
<dbReference type="Gene3D" id="2.60.120.920">
    <property type="match status" value="1"/>
</dbReference>
<dbReference type="Proteomes" id="UP000324800">
    <property type="component" value="Unassembled WGS sequence"/>
</dbReference>
<comment type="caution">
    <text evidence="1">The sequence shown here is derived from an EMBL/GenBank/DDBJ whole genome shotgun (WGS) entry which is preliminary data.</text>
</comment>
<gene>
    <name evidence="1" type="ORF">EZS28_043203</name>
</gene>
<reference evidence="1 2" key="1">
    <citation type="submission" date="2019-03" db="EMBL/GenBank/DDBJ databases">
        <title>Single cell metagenomics reveals metabolic interactions within the superorganism composed of flagellate Streblomastix strix and complex community of Bacteroidetes bacteria on its surface.</title>
        <authorList>
            <person name="Treitli S.C."/>
            <person name="Kolisko M."/>
            <person name="Husnik F."/>
            <person name="Keeling P."/>
            <person name="Hampl V."/>
        </authorList>
    </citation>
    <scope>NUCLEOTIDE SEQUENCE [LARGE SCALE GENOMIC DNA]</scope>
    <source>
        <strain evidence="1">ST1C</strain>
    </source>
</reference>
<proteinExistence type="predicted"/>
<dbReference type="AlphaFoldDB" id="A0A5J4TTD8"/>
<dbReference type="InterPro" id="IPR043136">
    <property type="entry name" value="B30.2/SPRY_sf"/>
</dbReference>
<evidence type="ECO:0000313" key="1">
    <source>
        <dbReference type="EMBL" id="KAA6361270.1"/>
    </source>
</evidence>
<dbReference type="SUPFAM" id="SSF49899">
    <property type="entry name" value="Concanavalin A-like lectins/glucanases"/>
    <property type="match status" value="1"/>
</dbReference>
<feature type="non-terminal residue" evidence="1">
    <location>
        <position position="1"/>
    </location>
</feature>
<sequence length="218" mass="24909">IVPKPSSQQQPKPALKLQQIQQSVTSSAQAITVNLEVPSGMPGHKDANRFMKDNTIADCTISTDPIISEGIVYYESVFENHENSTYYFGIGIADSSVVFKPNKGPWEDENSGKTVYYWDCGEFYHINLGPFNQRFRCGQRVGAEVDMISRPRRLTFFIDDVEQKYYVINIPEAIRFWSYIYDPNSSFTVTRFERRSSSSAHGVTGSYGREWGKEWAKK</sequence>
<dbReference type="EMBL" id="SNRW01025785">
    <property type="protein sequence ID" value="KAA6361270.1"/>
    <property type="molecule type" value="Genomic_DNA"/>
</dbReference>